<accession>A0A0A9A1P7</accession>
<dbReference type="AlphaFoldDB" id="A0A0A9A1P7"/>
<proteinExistence type="predicted"/>
<reference evidence="1" key="1">
    <citation type="submission" date="2014-09" db="EMBL/GenBank/DDBJ databases">
        <authorList>
            <person name="Magalhaes I.L.F."/>
            <person name="Oliveira U."/>
            <person name="Santos F.R."/>
            <person name="Vidigal T.H.D.A."/>
            <person name="Brescovit A.D."/>
            <person name="Santos A.J."/>
        </authorList>
    </citation>
    <scope>NUCLEOTIDE SEQUENCE</scope>
    <source>
        <tissue evidence="1">Shoot tissue taken approximately 20 cm above the soil surface</tissue>
    </source>
</reference>
<evidence type="ECO:0000313" key="1">
    <source>
        <dbReference type="EMBL" id="JAD42935.1"/>
    </source>
</evidence>
<name>A0A0A9A1P7_ARUDO</name>
<sequence>MLAAPKYSVSLASAPQTCFY</sequence>
<reference evidence="1" key="2">
    <citation type="journal article" date="2015" name="Data Brief">
        <title>Shoot transcriptome of the giant reed, Arundo donax.</title>
        <authorList>
            <person name="Barrero R.A."/>
            <person name="Guerrero F.D."/>
            <person name="Moolhuijzen P."/>
            <person name="Goolsby J.A."/>
            <person name="Tidwell J."/>
            <person name="Bellgard S.E."/>
            <person name="Bellgard M.I."/>
        </authorList>
    </citation>
    <scope>NUCLEOTIDE SEQUENCE</scope>
    <source>
        <tissue evidence="1">Shoot tissue taken approximately 20 cm above the soil surface</tissue>
    </source>
</reference>
<protein>
    <submittedName>
        <fullName evidence="1">Uncharacterized protein</fullName>
    </submittedName>
</protein>
<dbReference type="EMBL" id="GBRH01254960">
    <property type="protein sequence ID" value="JAD42935.1"/>
    <property type="molecule type" value="Transcribed_RNA"/>
</dbReference>
<organism evidence="1">
    <name type="scientific">Arundo donax</name>
    <name type="common">Giant reed</name>
    <name type="synonym">Donax arundinaceus</name>
    <dbReference type="NCBI Taxonomy" id="35708"/>
    <lineage>
        <taxon>Eukaryota</taxon>
        <taxon>Viridiplantae</taxon>
        <taxon>Streptophyta</taxon>
        <taxon>Embryophyta</taxon>
        <taxon>Tracheophyta</taxon>
        <taxon>Spermatophyta</taxon>
        <taxon>Magnoliopsida</taxon>
        <taxon>Liliopsida</taxon>
        <taxon>Poales</taxon>
        <taxon>Poaceae</taxon>
        <taxon>PACMAD clade</taxon>
        <taxon>Arundinoideae</taxon>
        <taxon>Arundineae</taxon>
        <taxon>Arundo</taxon>
    </lineage>
</organism>